<keyword evidence="5" id="KW-1185">Reference proteome</keyword>
<comment type="caution">
    <text evidence="4">The sequence shown here is derived from an EMBL/GenBank/DDBJ whole genome shotgun (WGS) entry which is preliminary data.</text>
</comment>
<accession>A0A9X4AGX4</accession>
<evidence type="ECO:0000256" key="1">
    <source>
        <dbReference type="ARBA" id="ARBA00023002"/>
    </source>
</evidence>
<gene>
    <name evidence="4" type="ORF">NC799_11790</name>
</gene>
<dbReference type="InterPro" id="IPR000683">
    <property type="entry name" value="Gfo/Idh/MocA-like_OxRdtase_N"/>
</dbReference>
<dbReference type="Pfam" id="PF22725">
    <property type="entry name" value="GFO_IDH_MocA_C3"/>
    <property type="match status" value="1"/>
</dbReference>
<dbReference type="InterPro" id="IPR055170">
    <property type="entry name" value="GFO_IDH_MocA-like_dom"/>
</dbReference>
<evidence type="ECO:0000313" key="5">
    <source>
        <dbReference type="Proteomes" id="UP001145069"/>
    </source>
</evidence>
<feature type="domain" description="GFO/IDH/MocA-like oxidoreductase" evidence="3">
    <location>
        <begin position="156"/>
        <end position="281"/>
    </location>
</feature>
<evidence type="ECO:0000259" key="2">
    <source>
        <dbReference type="Pfam" id="PF01408"/>
    </source>
</evidence>
<keyword evidence="1" id="KW-0560">Oxidoreductase</keyword>
<dbReference type="Pfam" id="PF01408">
    <property type="entry name" value="GFO_IDH_MocA"/>
    <property type="match status" value="1"/>
</dbReference>
<feature type="domain" description="Gfo/Idh/MocA-like oxidoreductase N-terminal" evidence="2">
    <location>
        <begin position="46"/>
        <end position="138"/>
    </location>
</feature>
<proteinExistence type="predicted"/>
<dbReference type="InterPro" id="IPR036291">
    <property type="entry name" value="NAD(P)-bd_dom_sf"/>
</dbReference>
<organism evidence="4 5">
    <name type="scientific">Aquibacillus salsiterrae</name>
    <dbReference type="NCBI Taxonomy" id="2950439"/>
    <lineage>
        <taxon>Bacteria</taxon>
        <taxon>Bacillati</taxon>
        <taxon>Bacillota</taxon>
        <taxon>Bacilli</taxon>
        <taxon>Bacillales</taxon>
        <taxon>Bacillaceae</taxon>
        <taxon>Aquibacillus</taxon>
    </lineage>
</organism>
<dbReference type="GO" id="GO:0016491">
    <property type="term" value="F:oxidoreductase activity"/>
    <property type="evidence" value="ECO:0007669"/>
    <property type="project" value="UniProtKB-KW"/>
</dbReference>
<dbReference type="InterPro" id="IPR050463">
    <property type="entry name" value="Gfo/Idh/MocA_oxidrdct_glycsds"/>
</dbReference>
<name>A0A9X4AGX4_9BACI</name>
<dbReference type="EMBL" id="JAMQKC010000010">
    <property type="protein sequence ID" value="MDC3417578.1"/>
    <property type="molecule type" value="Genomic_DNA"/>
</dbReference>
<dbReference type="Proteomes" id="UP001145069">
    <property type="component" value="Unassembled WGS sequence"/>
</dbReference>
<dbReference type="SUPFAM" id="SSF51735">
    <property type="entry name" value="NAD(P)-binding Rossmann-fold domains"/>
    <property type="match status" value="1"/>
</dbReference>
<dbReference type="SUPFAM" id="SSF55347">
    <property type="entry name" value="Glyceraldehyde-3-phosphate dehydrogenase-like, C-terminal domain"/>
    <property type="match status" value="1"/>
</dbReference>
<evidence type="ECO:0000313" key="4">
    <source>
        <dbReference type="EMBL" id="MDC3417578.1"/>
    </source>
</evidence>
<reference evidence="4" key="1">
    <citation type="submission" date="2022-06" db="EMBL/GenBank/DDBJ databases">
        <title>Aquibacillus sp. a new bacterium isolated from soil saline samples.</title>
        <authorList>
            <person name="Galisteo C."/>
            <person name="De La Haba R."/>
            <person name="Sanchez-Porro C."/>
            <person name="Ventosa A."/>
        </authorList>
    </citation>
    <scope>NUCLEOTIDE SEQUENCE</scope>
    <source>
        <strain evidence="4">3ASR75-54</strain>
    </source>
</reference>
<dbReference type="Gene3D" id="3.30.360.10">
    <property type="entry name" value="Dihydrodipicolinate Reductase, domain 2"/>
    <property type="match status" value="1"/>
</dbReference>
<sequence>MSKNDGMNYAPKGKPNKVVDKGEFKIAAIGLDHGHIYGMVNGLIEAGAEIVAVYDPDIKKAEKFSEAYESVKIANSEEEILEDPSIQLVASASIPVDRGPLGLRVLDKGKHYFADKPAFTKKEQVEAARKKVSETGLKWGIYYGERLHNEGAVFAGQLIEEGAIGRVIQVIGTGPHRANAPSRPDWFFDPESYGGILCDIGSHQIEQFLHYAGAKDAKVLHSKVANYNFKQYPKFEDYGDATLVADNGATFYFRVDWFTPDGLGTWGDGRVTILGTDGYIEVRKYIDIARDSSANHVYLVNHQGEQYFNPSEQAGYPFFGHFILDCLNGTENAMTQEHAFKAAELCIDAQEQAINVEPALSEVL</sequence>
<evidence type="ECO:0000259" key="3">
    <source>
        <dbReference type="Pfam" id="PF22725"/>
    </source>
</evidence>
<dbReference type="PANTHER" id="PTHR43818">
    <property type="entry name" value="BCDNA.GH03377"/>
    <property type="match status" value="1"/>
</dbReference>
<dbReference type="AlphaFoldDB" id="A0A9X4AGX4"/>
<dbReference type="Gene3D" id="3.40.50.720">
    <property type="entry name" value="NAD(P)-binding Rossmann-like Domain"/>
    <property type="match status" value="1"/>
</dbReference>
<protein>
    <submittedName>
        <fullName evidence="4">Gfo/Idh/MocA family oxidoreductase</fullName>
    </submittedName>
</protein>
<dbReference type="RefSeq" id="WP_272446646.1">
    <property type="nucleotide sequence ID" value="NZ_JAMQKC010000010.1"/>
</dbReference>
<dbReference type="GO" id="GO:0000166">
    <property type="term" value="F:nucleotide binding"/>
    <property type="evidence" value="ECO:0007669"/>
    <property type="project" value="InterPro"/>
</dbReference>
<dbReference type="PANTHER" id="PTHR43818:SF11">
    <property type="entry name" value="BCDNA.GH03377"/>
    <property type="match status" value="1"/>
</dbReference>